<organism evidence="3 4">
    <name type="scientific">Fusarium oxysporum f. sp. rapae</name>
    <dbReference type="NCBI Taxonomy" id="485398"/>
    <lineage>
        <taxon>Eukaryota</taxon>
        <taxon>Fungi</taxon>
        <taxon>Dikarya</taxon>
        <taxon>Ascomycota</taxon>
        <taxon>Pezizomycotina</taxon>
        <taxon>Sordariomycetes</taxon>
        <taxon>Hypocreomycetidae</taxon>
        <taxon>Hypocreales</taxon>
        <taxon>Nectriaceae</taxon>
        <taxon>Fusarium</taxon>
        <taxon>Fusarium oxysporum species complex</taxon>
    </lineage>
</organism>
<feature type="repeat" description="ANK" evidence="1">
    <location>
        <begin position="231"/>
        <end position="263"/>
    </location>
</feature>
<dbReference type="PROSITE" id="PS50297">
    <property type="entry name" value="ANK_REP_REGION"/>
    <property type="match status" value="3"/>
</dbReference>
<dbReference type="PROSITE" id="PS50088">
    <property type="entry name" value="ANK_REPEAT"/>
    <property type="match status" value="4"/>
</dbReference>
<evidence type="ECO:0000313" key="4">
    <source>
        <dbReference type="Proteomes" id="UP000694050"/>
    </source>
</evidence>
<evidence type="ECO:0000313" key="3">
    <source>
        <dbReference type="EMBL" id="KAG7403009.1"/>
    </source>
</evidence>
<dbReference type="InterPro" id="IPR054471">
    <property type="entry name" value="GPIID_WHD"/>
</dbReference>
<feature type="repeat" description="ANK" evidence="1">
    <location>
        <begin position="168"/>
        <end position="197"/>
    </location>
</feature>
<proteinExistence type="predicted"/>
<dbReference type="InterPro" id="IPR002110">
    <property type="entry name" value="Ankyrin_rpt"/>
</dbReference>
<dbReference type="Proteomes" id="UP000694050">
    <property type="component" value="Unassembled WGS sequence"/>
</dbReference>
<evidence type="ECO:0000256" key="1">
    <source>
        <dbReference type="PROSITE-ProRule" id="PRU00023"/>
    </source>
</evidence>
<dbReference type="EMBL" id="JAELUQ010000016">
    <property type="protein sequence ID" value="KAG7403009.1"/>
    <property type="molecule type" value="Genomic_DNA"/>
</dbReference>
<accession>A0A8J5TP16</accession>
<dbReference type="Pfam" id="PF12796">
    <property type="entry name" value="Ank_2"/>
    <property type="match status" value="2"/>
</dbReference>
<feature type="repeat" description="ANK" evidence="1">
    <location>
        <begin position="198"/>
        <end position="230"/>
    </location>
</feature>
<feature type="domain" description="GPI inositol-deacylase winged helix" evidence="2">
    <location>
        <begin position="7"/>
        <end position="96"/>
    </location>
</feature>
<comment type="caution">
    <text evidence="3">The sequence shown here is derived from an EMBL/GenBank/DDBJ whole genome shotgun (WGS) entry which is preliminary data.</text>
</comment>
<dbReference type="PANTHER" id="PTHR24198">
    <property type="entry name" value="ANKYRIN REPEAT AND PROTEIN KINASE DOMAIN-CONTAINING PROTEIN"/>
    <property type="match status" value="1"/>
</dbReference>
<dbReference type="AlphaFoldDB" id="A0A8J5TP16"/>
<gene>
    <name evidence="3" type="ORF">Forpe1208_v016718</name>
</gene>
<dbReference type="SMART" id="SM00248">
    <property type="entry name" value="ANK"/>
    <property type="match status" value="7"/>
</dbReference>
<protein>
    <submittedName>
        <fullName evidence="3">Ankyrin repeat domain-containing protein 50</fullName>
    </submittedName>
</protein>
<dbReference type="Pfam" id="PF00023">
    <property type="entry name" value="Ank"/>
    <property type="match status" value="1"/>
</dbReference>
<dbReference type="Pfam" id="PF22939">
    <property type="entry name" value="WHD_GPIID"/>
    <property type="match status" value="1"/>
</dbReference>
<keyword evidence="1" id="KW-0040">ANK repeat</keyword>
<name>A0A8J5TP16_FUSOX</name>
<feature type="repeat" description="ANK" evidence="1">
    <location>
        <begin position="332"/>
        <end position="364"/>
    </location>
</feature>
<sequence>MVQNTPSEYKSSAIRLLQFLVHTRRPLTLPEAVEVVATEINQEPRGFDVKCRLFQAADILQYCPNLVIIAEATNYTETVEELHLAHFSVKEYLLEQAQFNLENASIAISKTFLTYLTDIRGSHSTIIRDFPMAKYAAKSWMDYAVSAETSEEIVRITDVNAHGGVYGNALQAASLWGHLEIMQLLLDKGAGINAQGGRYGNTLQAALSNGNLEVVQLLLENKADITVADNDGCPPVYAASFNGHVEVVKLLLENEADITVADNDGWTPVIAASLNGHAEVVTLLLAVPHIDASKPDDLGRTALFLASRHGQYQAARVLLSEGRVNPDVRDWMGSTALFAAVANGHLHVAKLLIASGAAVEMQAGVGRSLIWWALRADNTELIQLLVEHDETVGTWIPADHIPNDLVSTPFDHEAPWCDACVSTASTAPLEPEICLSQSIMYFQLILPRGFSLDFAAHSLNMTNLVTHRQHPDSRQDVVAVQKPHEVGKFFYAA</sequence>
<dbReference type="PANTHER" id="PTHR24198:SF165">
    <property type="entry name" value="ANKYRIN REPEAT-CONTAINING PROTEIN-RELATED"/>
    <property type="match status" value="1"/>
</dbReference>
<evidence type="ECO:0000259" key="2">
    <source>
        <dbReference type="Pfam" id="PF22939"/>
    </source>
</evidence>
<reference evidence="3" key="1">
    <citation type="submission" date="2021-04" db="EMBL/GenBank/DDBJ databases">
        <title>First draft genome resource for Brassicaceae pathogens Fusarium oxysporum f. sp. raphani and Fusarium oxysporum f. sp. rapae.</title>
        <authorList>
            <person name="Asai S."/>
        </authorList>
    </citation>
    <scope>NUCLEOTIDE SEQUENCE</scope>
    <source>
        <strain evidence="3">Tf1208</strain>
    </source>
</reference>